<evidence type="ECO:0000313" key="1">
    <source>
        <dbReference type="EMBL" id="KAK7937667.1"/>
    </source>
</evidence>
<evidence type="ECO:0000313" key="2">
    <source>
        <dbReference type="Proteomes" id="UP001391051"/>
    </source>
</evidence>
<organism evidence="1 2">
    <name type="scientific">Apiospora aurea</name>
    <dbReference type="NCBI Taxonomy" id="335848"/>
    <lineage>
        <taxon>Eukaryota</taxon>
        <taxon>Fungi</taxon>
        <taxon>Dikarya</taxon>
        <taxon>Ascomycota</taxon>
        <taxon>Pezizomycotina</taxon>
        <taxon>Sordariomycetes</taxon>
        <taxon>Xylariomycetidae</taxon>
        <taxon>Amphisphaeriales</taxon>
        <taxon>Apiosporaceae</taxon>
        <taxon>Apiospora</taxon>
    </lineage>
</organism>
<dbReference type="Proteomes" id="UP001391051">
    <property type="component" value="Unassembled WGS sequence"/>
</dbReference>
<name>A0ABR1PT91_9PEZI</name>
<keyword evidence="2" id="KW-1185">Reference proteome</keyword>
<proteinExistence type="predicted"/>
<sequence>MRPVPAHSSPSEKTPIKAALMAGRVLRSSRAFTGRDRMTRSVAALDEPRATQLPTWESQLHLDERNRDGVDDDPMRPYDGMRWEHCDPREANFLAGNAGFGNPY</sequence>
<reference evidence="1 2" key="1">
    <citation type="submission" date="2023-01" db="EMBL/GenBank/DDBJ databases">
        <title>Analysis of 21 Apiospora genomes using comparative genomics revels a genus with tremendous synthesis potential of carbohydrate active enzymes and secondary metabolites.</title>
        <authorList>
            <person name="Sorensen T."/>
        </authorList>
    </citation>
    <scope>NUCLEOTIDE SEQUENCE [LARGE SCALE GENOMIC DNA]</scope>
    <source>
        <strain evidence="1 2">CBS 24483</strain>
    </source>
</reference>
<dbReference type="EMBL" id="JAQQWE010000010">
    <property type="protein sequence ID" value="KAK7937667.1"/>
    <property type="molecule type" value="Genomic_DNA"/>
</dbReference>
<protein>
    <submittedName>
        <fullName evidence="1">Uncharacterized protein</fullName>
    </submittedName>
</protein>
<gene>
    <name evidence="1" type="ORF">PG986_014535</name>
</gene>
<accession>A0ABR1PT91</accession>
<comment type="caution">
    <text evidence="1">The sequence shown here is derived from an EMBL/GenBank/DDBJ whole genome shotgun (WGS) entry which is preliminary data.</text>
</comment>
<dbReference type="RefSeq" id="XP_066692995.1">
    <property type="nucleotide sequence ID" value="XM_066850757.1"/>
</dbReference>
<dbReference type="GeneID" id="92083819"/>